<dbReference type="Proteomes" id="UP000326939">
    <property type="component" value="Chromosome 8"/>
</dbReference>
<gene>
    <name evidence="1" type="ORF">DKX38_012706</name>
</gene>
<evidence type="ECO:0000313" key="1">
    <source>
        <dbReference type="EMBL" id="KAB5544594.1"/>
    </source>
</evidence>
<protein>
    <submittedName>
        <fullName evidence="1">Uncharacterized protein</fullName>
    </submittedName>
</protein>
<sequence length="236" mass="27156">MKKVSVADMVANNDRLNWDSFTYLLPVQVIMVSAVSPPPSTDMKEDSMIKRHSPDGNFTVSSAYDILRDMVIDPRYKFNADFSEYCLAKILSSVARKTWWKPYQIELQKQVQRKILHSTLDHIDGVPQQLARNMISAMKLFLLPVHKRLNSIRDRGDDVASLIRLYRVDLGTAKAFKRERARISDPRRDGISDTKLKPISIRLRPLFLDSNITLRCSLFRFFFDLDDAEDGFPSGS</sequence>
<evidence type="ECO:0000313" key="2">
    <source>
        <dbReference type="Proteomes" id="UP000326939"/>
    </source>
</evidence>
<organism evidence="1 2">
    <name type="scientific">Salix brachista</name>
    <dbReference type="NCBI Taxonomy" id="2182728"/>
    <lineage>
        <taxon>Eukaryota</taxon>
        <taxon>Viridiplantae</taxon>
        <taxon>Streptophyta</taxon>
        <taxon>Embryophyta</taxon>
        <taxon>Tracheophyta</taxon>
        <taxon>Spermatophyta</taxon>
        <taxon>Magnoliopsida</taxon>
        <taxon>eudicotyledons</taxon>
        <taxon>Gunneridae</taxon>
        <taxon>Pentapetalae</taxon>
        <taxon>rosids</taxon>
        <taxon>fabids</taxon>
        <taxon>Malpighiales</taxon>
        <taxon>Salicaceae</taxon>
        <taxon>Saliceae</taxon>
        <taxon>Salix</taxon>
    </lineage>
</organism>
<reference evidence="2" key="1">
    <citation type="journal article" date="2019" name="Gigascience">
        <title>De novo genome assembly of the endangered Acer yangbiense, a plant species with extremely small populations endemic to Yunnan Province, China.</title>
        <authorList>
            <person name="Yang J."/>
            <person name="Wariss H.M."/>
            <person name="Tao L."/>
            <person name="Zhang R."/>
            <person name="Yun Q."/>
            <person name="Hollingsworth P."/>
            <person name="Dao Z."/>
            <person name="Luo G."/>
            <person name="Guo H."/>
            <person name="Ma Y."/>
            <person name="Sun W."/>
        </authorList>
    </citation>
    <scope>NUCLEOTIDE SEQUENCE [LARGE SCALE GENOMIC DNA]</scope>
    <source>
        <strain evidence="2">cv. br00</strain>
    </source>
</reference>
<dbReference type="AlphaFoldDB" id="A0A5N5LP61"/>
<proteinExistence type="predicted"/>
<keyword evidence="2" id="KW-1185">Reference proteome</keyword>
<dbReference type="EMBL" id="VDCV01000008">
    <property type="protein sequence ID" value="KAB5544594.1"/>
    <property type="molecule type" value="Genomic_DNA"/>
</dbReference>
<name>A0A5N5LP61_9ROSI</name>
<comment type="caution">
    <text evidence="1">The sequence shown here is derived from an EMBL/GenBank/DDBJ whole genome shotgun (WGS) entry which is preliminary data.</text>
</comment>
<accession>A0A5N5LP61</accession>